<keyword evidence="1" id="KW-1133">Transmembrane helix</keyword>
<dbReference type="EMBL" id="CP002506">
    <property type="protein sequence ID" value="ADW76217.1"/>
    <property type="molecule type" value="Genomic_DNA"/>
</dbReference>
<evidence type="ECO:0000313" key="2">
    <source>
        <dbReference type="EMBL" id="ADW76217.1"/>
    </source>
</evidence>
<gene>
    <name evidence="2" type="ordered locus">Rahaq_4637</name>
</gene>
<dbReference type="AlphaFoldDB" id="A0A0H3FFX5"/>
<geneLocation type="plasmid" evidence="2 3">
    <name>pRAHAQ01</name>
</geneLocation>
<evidence type="ECO:0000313" key="3">
    <source>
        <dbReference type="Proteomes" id="UP000007257"/>
    </source>
</evidence>
<dbReference type="Proteomes" id="UP000007257">
    <property type="component" value="Plasmid pRAHAQ01"/>
</dbReference>
<dbReference type="KEGG" id="rah:Rahaq_4637"/>
<accession>A0A0H3FFX5</accession>
<keyword evidence="2" id="KW-0614">Plasmid</keyword>
<keyword evidence="1" id="KW-0812">Transmembrane</keyword>
<protein>
    <submittedName>
        <fullName evidence="2">Uncharacterized protein</fullName>
    </submittedName>
</protein>
<feature type="transmembrane region" description="Helical" evidence="1">
    <location>
        <begin position="7"/>
        <end position="28"/>
    </location>
</feature>
<sequence length="80" mass="9274">MKPYQYILIWMAGSASFVVILVTIFALIPENIAYSLLTEKTGFITEQSWANIFMTFIHLTSFLLNISLIWLVAFLLRKKE</sequence>
<reference evidence="3" key="1">
    <citation type="submission" date="2011-01" db="EMBL/GenBank/DDBJ databases">
        <title>Complete sequence of plasmid1 of Rahnella sp. Y9602.</title>
        <authorList>
            <consortium name="US DOE Joint Genome Institute"/>
            <person name="Lucas S."/>
            <person name="Copeland A."/>
            <person name="Lapidus A."/>
            <person name="Cheng J.-F."/>
            <person name="Goodwin L."/>
            <person name="Pitluck S."/>
            <person name="Lu M."/>
            <person name="Detter J.C."/>
            <person name="Han C."/>
            <person name="Tapia R."/>
            <person name="Land M."/>
            <person name="Hauser L."/>
            <person name="Kyrpides N."/>
            <person name="Ivanova N."/>
            <person name="Ovchinnikova G."/>
            <person name="Pagani I."/>
            <person name="Sobecky P.A."/>
            <person name="Martinez R.J."/>
            <person name="Woyke T."/>
        </authorList>
    </citation>
    <scope>NUCLEOTIDE SEQUENCE [LARGE SCALE GENOMIC DNA]</scope>
    <source>
        <strain evidence="3">Y9602</strain>
        <plasmid evidence="3">pRAHAQ01</plasmid>
    </source>
</reference>
<evidence type="ECO:0000256" key="1">
    <source>
        <dbReference type="SAM" id="Phobius"/>
    </source>
</evidence>
<feature type="transmembrane region" description="Helical" evidence="1">
    <location>
        <begin position="48"/>
        <end position="76"/>
    </location>
</feature>
<keyword evidence="1" id="KW-0472">Membrane</keyword>
<reference evidence="2 3" key="2">
    <citation type="journal article" date="2012" name="J. Bacteriol.">
        <title>Complete Genome Sequence of Rahnella sp. Strain Y9602, a Gammaproteobacterium Isolate from Metal- and Radionuclide-Contaminated Soil.</title>
        <authorList>
            <person name="Martinez R.J."/>
            <person name="Bruce D."/>
            <person name="Detter C."/>
            <person name="Goodwin L.A."/>
            <person name="Han J."/>
            <person name="Han C.S."/>
            <person name="Held B."/>
            <person name="Land M.L."/>
            <person name="Mikhailova N."/>
            <person name="Nolan M."/>
            <person name="Pennacchio L."/>
            <person name="Pitluck S."/>
            <person name="Tapia R."/>
            <person name="Woyke T."/>
            <person name="Sobecky P.A."/>
        </authorList>
    </citation>
    <scope>NUCLEOTIDE SEQUENCE [LARGE SCALE GENOMIC DNA]</scope>
    <source>
        <strain evidence="2 3">Y9602</strain>
        <plasmid evidence="2 3">pRAHAQ01</plasmid>
    </source>
</reference>
<name>A0A0H3FFX5_RAHSY</name>
<proteinExistence type="predicted"/>
<organism evidence="2 3">
    <name type="scientific">Rahnella sp. (strain Y9602)</name>
    <dbReference type="NCBI Taxonomy" id="2703885"/>
    <lineage>
        <taxon>Bacteria</taxon>
        <taxon>Pseudomonadati</taxon>
        <taxon>Pseudomonadota</taxon>
        <taxon>Gammaproteobacteria</taxon>
        <taxon>Enterobacterales</taxon>
        <taxon>Yersiniaceae</taxon>
        <taxon>Rahnella</taxon>
    </lineage>
</organism>
<dbReference type="eggNOG" id="ENOG50318VX">
    <property type="taxonomic scope" value="Bacteria"/>
</dbReference>
<dbReference type="HOGENOM" id="CLU_2587179_0_0_6"/>